<evidence type="ECO:0000313" key="2">
    <source>
        <dbReference type="Proteomes" id="UP000254649"/>
    </source>
</evidence>
<dbReference type="Proteomes" id="UP000254649">
    <property type="component" value="Unassembled WGS sequence"/>
</dbReference>
<proteinExistence type="predicted"/>
<sequence>MFVAIEQECLILTNGIDFNNDEIVDLMTDKVREK</sequence>
<reference evidence="1 2" key="1">
    <citation type="submission" date="2018-06" db="EMBL/GenBank/DDBJ databases">
        <authorList>
            <consortium name="Pathogen Informatics"/>
            <person name="Doyle S."/>
        </authorList>
    </citation>
    <scope>NUCLEOTIDE SEQUENCE [LARGE SCALE GENOMIC DNA]</scope>
    <source>
        <strain evidence="1 2">NCTC10801</strain>
    </source>
</reference>
<gene>
    <name evidence="1" type="ORF">NCTC10801_01643</name>
</gene>
<protein>
    <submittedName>
        <fullName evidence="1">Uncharacterized protein</fullName>
    </submittedName>
</protein>
<accession>A0A380TWA7</accession>
<organism evidence="1 2">
    <name type="scientific">[Actinobacillus] rossii</name>
    <dbReference type="NCBI Taxonomy" id="123820"/>
    <lineage>
        <taxon>Bacteria</taxon>
        <taxon>Pseudomonadati</taxon>
        <taxon>Pseudomonadota</taxon>
        <taxon>Gammaproteobacteria</taxon>
        <taxon>Pasteurellales</taxon>
        <taxon>Pasteurellaceae</taxon>
    </lineage>
</organism>
<evidence type="ECO:0000313" key="1">
    <source>
        <dbReference type="EMBL" id="SUT92254.1"/>
    </source>
</evidence>
<keyword evidence="2" id="KW-1185">Reference proteome</keyword>
<dbReference type="EMBL" id="UFRQ01000003">
    <property type="protein sequence ID" value="SUT92254.1"/>
    <property type="molecule type" value="Genomic_DNA"/>
</dbReference>
<dbReference type="AlphaFoldDB" id="A0A380TWA7"/>
<name>A0A380TWA7_9PAST</name>